<keyword evidence="2" id="KW-0808">Transferase</keyword>
<dbReference type="PANTHER" id="PTHR46890">
    <property type="entry name" value="NON-LTR RETROLELEMENT REVERSE TRANSCRIPTASE-LIKE PROTEIN-RELATED"/>
    <property type="match status" value="1"/>
</dbReference>
<dbReference type="SUPFAM" id="SSF53098">
    <property type="entry name" value="Ribonuclease H-like"/>
    <property type="match status" value="1"/>
</dbReference>
<reference evidence="2" key="1">
    <citation type="submission" date="2020-09" db="EMBL/GenBank/DDBJ databases">
        <title>Genome-Enabled Discovery of Anthraquinone Biosynthesis in Senna tora.</title>
        <authorList>
            <person name="Kang S.-H."/>
            <person name="Pandey R.P."/>
            <person name="Lee C.-M."/>
            <person name="Sim J.-S."/>
            <person name="Jeong J.-T."/>
            <person name="Choi B.-S."/>
            <person name="Jung M."/>
            <person name="Ginzburg D."/>
            <person name="Zhao K."/>
            <person name="Won S.Y."/>
            <person name="Oh T.-J."/>
            <person name="Yu Y."/>
            <person name="Kim N.-H."/>
            <person name="Lee O.R."/>
            <person name="Lee T.-H."/>
            <person name="Bashyal P."/>
            <person name="Kim T.-S."/>
            <person name="Lee W.-H."/>
            <person name="Kawkins C."/>
            <person name="Kim C.-K."/>
            <person name="Kim J.S."/>
            <person name="Ahn B.O."/>
            <person name="Rhee S.Y."/>
            <person name="Sohng J.K."/>
        </authorList>
    </citation>
    <scope>NUCLEOTIDE SEQUENCE</scope>
    <source>
        <tissue evidence="2">Leaf</tissue>
    </source>
</reference>
<feature type="compositionally biased region" description="Basic and acidic residues" evidence="1">
    <location>
        <begin position="1"/>
        <end position="14"/>
    </location>
</feature>
<keyword evidence="2" id="KW-0695">RNA-directed DNA polymerase</keyword>
<keyword evidence="3" id="KW-1185">Reference proteome</keyword>
<evidence type="ECO:0000313" key="2">
    <source>
        <dbReference type="EMBL" id="KAF7844563.1"/>
    </source>
</evidence>
<feature type="region of interest" description="Disordered" evidence="1">
    <location>
        <begin position="126"/>
        <end position="147"/>
    </location>
</feature>
<protein>
    <submittedName>
        <fullName evidence="2">Reverse transcriptase</fullName>
    </submittedName>
</protein>
<comment type="caution">
    <text evidence="2">The sequence shown here is derived from an EMBL/GenBank/DDBJ whole genome shotgun (WGS) entry which is preliminary data.</text>
</comment>
<gene>
    <name evidence="2" type="ORF">G2W53_001468</name>
</gene>
<feature type="compositionally biased region" description="Acidic residues" evidence="1">
    <location>
        <begin position="15"/>
        <end position="25"/>
    </location>
</feature>
<dbReference type="AlphaFoldDB" id="A0A834XH85"/>
<keyword evidence="2" id="KW-0548">Nucleotidyltransferase</keyword>
<dbReference type="EMBL" id="JAAIUW010000001">
    <property type="protein sequence ID" value="KAF7844563.1"/>
    <property type="molecule type" value="Genomic_DNA"/>
</dbReference>
<evidence type="ECO:0000313" key="3">
    <source>
        <dbReference type="Proteomes" id="UP000634136"/>
    </source>
</evidence>
<name>A0A834XH85_9FABA</name>
<dbReference type="InterPro" id="IPR012337">
    <property type="entry name" value="RNaseH-like_sf"/>
</dbReference>
<feature type="compositionally biased region" description="Polar residues" evidence="1">
    <location>
        <begin position="39"/>
        <end position="64"/>
    </location>
</feature>
<accession>A0A834XH85</accession>
<dbReference type="GO" id="GO:0003964">
    <property type="term" value="F:RNA-directed DNA polymerase activity"/>
    <property type="evidence" value="ECO:0007669"/>
    <property type="project" value="UniProtKB-KW"/>
</dbReference>
<proteinExistence type="predicted"/>
<feature type="compositionally biased region" description="Low complexity" evidence="1">
    <location>
        <begin position="65"/>
        <end position="76"/>
    </location>
</feature>
<dbReference type="InterPro" id="IPR052343">
    <property type="entry name" value="Retrotransposon-Effector_Assoc"/>
</dbReference>
<evidence type="ECO:0000256" key="1">
    <source>
        <dbReference type="SAM" id="MobiDB-lite"/>
    </source>
</evidence>
<organism evidence="2 3">
    <name type="scientific">Senna tora</name>
    <dbReference type="NCBI Taxonomy" id="362788"/>
    <lineage>
        <taxon>Eukaryota</taxon>
        <taxon>Viridiplantae</taxon>
        <taxon>Streptophyta</taxon>
        <taxon>Embryophyta</taxon>
        <taxon>Tracheophyta</taxon>
        <taxon>Spermatophyta</taxon>
        <taxon>Magnoliopsida</taxon>
        <taxon>eudicotyledons</taxon>
        <taxon>Gunneridae</taxon>
        <taxon>Pentapetalae</taxon>
        <taxon>rosids</taxon>
        <taxon>fabids</taxon>
        <taxon>Fabales</taxon>
        <taxon>Fabaceae</taxon>
        <taxon>Caesalpinioideae</taxon>
        <taxon>Cassia clade</taxon>
        <taxon>Senna</taxon>
    </lineage>
</organism>
<dbReference type="OrthoDB" id="1938551at2759"/>
<dbReference type="Proteomes" id="UP000634136">
    <property type="component" value="Unassembled WGS sequence"/>
</dbReference>
<sequence length="380" mass="42429">MMDAVDKSPLHIDDVVVDDNDDNNDEGIIASDKAEGKKQTTSSCHQCKNNETNNKQGQSICNEHNNSPSNSSLPSSEKVNDVAVIAHRTRSQVTKKASTAAAASNPYQFYYYSGFGPLWGKRRSKRTEGFNNNKKNEAKGKGGENSTIMEANDVATTNLTSSPSSSSQIDNEGFHYIEAVTEALFDIKSYKVAGIDGFQPAFFQNFWNSLKQLVIPTIKDCFSNKCIPPYWNDTLICLIPKTQNPSEIRSFRLVSLCTTLYKIVSKILVNRIKPLLPNIIVENQGAFVKGKKAIDNVIIAQEVIYSFKKKRGIALKAELLAILLGLKLEKEKNYKFIWIESDSMLAMNLLKNSVLNLDHPYNSIVIQCRFDLPSTHPFSD</sequence>
<feature type="region of interest" description="Disordered" evidence="1">
    <location>
        <begin position="1"/>
        <end position="78"/>
    </location>
</feature>